<reference evidence="9" key="1">
    <citation type="submission" date="2024-02" db="EMBL/GenBank/DDBJ databases">
        <authorList>
            <consortium name="ELIXIR-Norway"/>
            <consortium name="Elixir Norway"/>
        </authorList>
    </citation>
    <scope>NUCLEOTIDE SEQUENCE</scope>
</reference>
<evidence type="ECO:0000256" key="4">
    <source>
        <dbReference type="ARBA" id="ARBA00022989"/>
    </source>
</evidence>
<dbReference type="PANTHER" id="PTHR24186">
    <property type="entry name" value="PROTEIN PHOSPHATASE 1 REGULATORY SUBUNIT"/>
    <property type="match status" value="1"/>
</dbReference>
<feature type="transmembrane region" description="Helical" evidence="7">
    <location>
        <begin position="97"/>
        <end position="119"/>
    </location>
</feature>
<accession>A0ABP0VA91</accession>
<keyword evidence="5" id="KW-0040">ANK repeat</keyword>
<evidence type="ECO:0000256" key="7">
    <source>
        <dbReference type="SAM" id="Phobius"/>
    </source>
</evidence>
<evidence type="ECO:0000313" key="10">
    <source>
        <dbReference type="Proteomes" id="UP001497444"/>
    </source>
</evidence>
<evidence type="ECO:0000256" key="2">
    <source>
        <dbReference type="ARBA" id="ARBA00022692"/>
    </source>
</evidence>
<evidence type="ECO:0000256" key="6">
    <source>
        <dbReference type="ARBA" id="ARBA00023136"/>
    </source>
</evidence>
<dbReference type="InterPro" id="IPR026961">
    <property type="entry name" value="PGG_dom"/>
</dbReference>
<protein>
    <recommendedName>
        <fullName evidence="8">PGG domain-containing protein</fullName>
    </recommendedName>
</protein>
<organism evidence="9 10">
    <name type="scientific">Sphagnum jensenii</name>
    <dbReference type="NCBI Taxonomy" id="128206"/>
    <lineage>
        <taxon>Eukaryota</taxon>
        <taxon>Viridiplantae</taxon>
        <taxon>Streptophyta</taxon>
        <taxon>Embryophyta</taxon>
        <taxon>Bryophyta</taxon>
        <taxon>Sphagnophytina</taxon>
        <taxon>Sphagnopsida</taxon>
        <taxon>Sphagnales</taxon>
        <taxon>Sphagnaceae</taxon>
        <taxon>Sphagnum</taxon>
    </lineage>
</organism>
<gene>
    <name evidence="9" type="ORF">CSSPJE1EN1_LOCUS26724</name>
</gene>
<comment type="subcellular location">
    <subcellularLocation>
        <location evidence="1">Membrane</location>
        <topology evidence="1">Multi-pass membrane protein</topology>
    </subcellularLocation>
</comment>
<dbReference type="EMBL" id="CAXAQS010000363">
    <property type="protein sequence ID" value="CAK9251346.1"/>
    <property type="molecule type" value="Genomic_DNA"/>
</dbReference>
<evidence type="ECO:0000256" key="5">
    <source>
        <dbReference type="ARBA" id="ARBA00023043"/>
    </source>
</evidence>
<sequence length="205" mass="22574">MASVAADDQLMPWDMDQRRQLAAVPPLTLWETAAGKQLTETNRLLRKGDESDRRKVIVDAANAILIGASLIASVTYASWLILPYDNIVHRKAVEVFWAFNSLSFFFAVATVLASASAAMPNFNSADSGKTFSSMMRRLRFAASLFIVAVLCVLTAFASGAYLRVPHENQRFFIHDPIIGRIILAGAVFSVSAMLYFIAVMTVLNH</sequence>
<dbReference type="Pfam" id="PF13962">
    <property type="entry name" value="PGG"/>
    <property type="match status" value="1"/>
</dbReference>
<keyword evidence="4 7" id="KW-1133">Transmembrane helix</keyword>
<name>A0ABP0VA91_9BRYO</name>
<dbReference type="Proteomes" id="UP001497444">
    <property type="component" value="Unassembled WGS sequence"/>
</dbReference>
<evidence type="ECO:0000256" key="1">
    <source>
        <dbReference type="ARBA" id="ARBA00004141"/>
    </source>
</evidence>
<proteinExistence type="predicted"/>
<keyword evidence="6 7" id="KW-0472">Membrane</keyword>
<keyword evidence="2 7" id="KW-0812">Transmembrane</keyword>
<comment type="caution">
    <text evidence="9">The sequence shown here is derived from an EMBL/GenBank/DDBJ whole genome shotgun (WGS) entry which is preliminary data.</text>
</comment>
<evidence type="ECO:0000256" key="3">
    <source>
        <dbReference type="ARBA" id="ARBA00022737"/>
    </source>
</evidence>
<feature type="transmembrane region" description="Helical" evidence="7">
    <location>
        <begin position="56"/>
        <end position="77"/>
    </location>
</feature>
<feature type="transmembrane region" description="Helical" evidence="7">
    <location>
        <begin position="181"/>
        <end position="203"/>
    </location>
</feature>
<feature type="transmembrane region" description="Helical" evidence="7">
    <location>
        <begin position="140"/>
        <end position="161"/>
    </location>
</feature>
<dbReference type="PANTHER" id="PTHR24186:SF38">
    <property type="entry name" value="ANKYRIN REPEAT FAMILY PROTEIN"/>
    <property type="match status" value="1"/>
</dbReference>
<keyword evidence="10" id="KW-1185">Reference proteome</keyword>
<keyword evidence="3" id="KW-0677">Repeat</keyword>
<feature type="domain" description="PGG" evidence="8">
    <location>
        <begin position="58"/>
        <end position="162"/>
    </location>
</feature>
<evidence type="ECO:0000313" key="9">
    <source>
        <dbReference type="EMBL" id="CAK9251346.1"/>
    </source>
</evidence>
<evidence type="ECO:0000259" key="8">
    <source>
        <dbReference type="Pfam" id="PF13962"/>
    </source>
</evidence>